<dbReference type="HAMAP" id="MF_03198">
    <property type="entry name" value="Methyltr_EFM6"/>
    <property type="match status" value="1"/>
</dbReference>
<comment type="subcellular location">
    <subcellularLocation>
        <location evidence="1">Cytoplasm</location>
    </subcellularLocation>
</comment>
<dbReference type="InterPro" id="IPR029063">
    <property type="entry name" value="SAM-dependent_MTases_sf"/>
</dbReference>
<feature type="binding site" evidence="1">
    <location>
        <position position="164"/>
    </location>
    <ligand>
        <name>S-adenosyl-L-methionine</name>
        <dbReference type="ChEBI" id="CHEBI:59789"/>
    </ligand>
</feature>
<organism evidence="2 3">
    <name type="scientific">Wickerhamomyces anomalus (strain ATCC 58044 / CBS 1984 / NCYC 433 / NRRL Y-366-8)</name>
    <name type="common">Yeast</name>
    <name type="synonym">Hansenula anomala</name>
    <dbReference type="NCBI Taxonomy" id="683960"/>
    <lineage>
        <taxon>Eukaryota</taxon>
        <taxon>Fungi</taxon>
        <taxon>Dikarya</taxon>
        <taxon>Ascomycota</taxon>
        <taxon>Saccharomycotina</taxon>
        <taxon>Saccharomycetes</taxon>
        <taxon>Phaffomycetales</taxon>
        <taxon>Wickerhamomycetaceae</taxon>
        <taxon>Wickerhamomyces</taxon>
    </lineage>
</organism>
<dbReference type="STRING" id="683960.A0A1E3P0X2"/>
<reference evidence="2 3" key="1">
    <citation type="journal article" date="2016" name="Proc. Natl. Acad. Sci. U.S.A.">
        <title>Comparative genomics of biotechnologically important yeasts.</title>
        <authorList>
            <person name="Riley R."/>
            <person name="Haridas S."/>
            <person name="Wolfe K.H."/>
            <person name="Lopes M.R."/>
            <person name="Hittinger C.T."/>
            <person name="Goeker M."/>
            <person name="Salamov A.A."/>
            <person name="Wisecaver J.H."/>
            <person name="Long T.M."/>
            <person name="Calvey C.H."/>
            <person name="Aerts A.L."/>
            <person name="Barry K.W."/>
            <person name="Choi C."/>
            <person name="Clum A."/>
            <person name="Coughlan A.Y."/>
            <person name="Deshpande S."/>
            <person name="Douglass A.P."/>
            <person name="Hanson S.J."/>
            <person name="Klenk H.-P."/>
            <person name="LaButti K.M."/>
            <person name="Lapidus A."/>
            <person name="Lindquist E.A."/>
            <person name="Lipzen A.M."/>
            <person name="Meier-Kolthoff J.P."/>
            <person name="Ohm R.A."/>
            <person name="Otillar R.P."/>
            <person name="Pangilinan J.L."/>
            <person name="Peng Y."/>
            <person name="Rokas A."/>
            <person name="Rosa C.A."/>
            <person name="Scheuner C."/>
            <person name="Sibirny A.A."/>
            <person name="Slot J.C."/>
            <person name="Stielow J.B."/>
            <person name="Sun H."/>
            <person name="Kurtzman C.P."/>
            <person name="Blackwell M."/>
            <person name="Grigoriev I.V."/>
            <person name="Jeffries T.W."/>
        </authorList>
    </citation>
    <scope>NUCLEOTIDE SEQUENCE [LARGE SCALE GENOMIC DNA]</scope>
    <source>
        <strain evidence="3">ATCC 58044 / CBS 1984 / NCYC 433 / NRRL Y-366-8</strain>
    </source>
</reference>
<dbReference type="RefSeq" id="XP_019038175.1">
    <property type="nucleotide sequence ID" value="XM_019181956.1"/>
</dbReference>
<proteinExistence type="inferred from homology"/>
<dbReference type="GO" id="GO:0005829">
    <property type="term" value="C:cytosol"/>
    <property type="evidence" value="ECO:0007669"/>
    <property type="project" value="TreeGrafter"/>
</dbReference>
<dbReference type="EC" id="2.1.1.-" evidence="1"/>
<dbReference type="InterPro" id="IPR033684">
    <property type="entry name" value="EFM6"/>
</dbReference>
<keyword evidence="1" id="KW-0808">Transferase</keyword>
<dbReference type="EMBL" id="KV454211">
    <property type="protein sequence ID" value="ODQ58968.1"/>
    <property type="molecule type" value="Genomic_DNA"/>
</dbReference>
<feature type="binding site" evidence="1">
    <location>
        <position position="146"/>
    </location>
    <ligand>
        <name>S-adenosyl-L-methionine</name>
        <dbReference type="ChEBI" id="CHEBI:59789"/>
    </ligand>
</feature>
<feature type="binding site" evidence="1">
    <location>
        <position position="67"/>
    </location>
    <ligand>
        <name>S-adenosyl-L-methionine</name>
        <dbReference type="ChEBI" id="CHEBI:59789"/>
    </ligand>
</feature>
<keyword evidence="3" id="KW-1185">Reference proteome</keyword>
<feature type="binding site" evidence="1">
    <location>
        <position position="118"/>
    </location>
    <ligand>
        <name>S-adenosyl-L-methionine</name>
        <dbReference type="ChEBI" id="CHEBI:59789"/>
    </ligand>
</feature>
<feature type="binding site" evidence="1">
    <location>
        <begin position="92"/>
        <end position="94"/>
    </location>
    <ligand>
        <name>S-adenosyl-L-methionine</name>
        <dbReference type="ChEBI" id="CHEBI:59789"/>
    </ligand>
</feature>
<dbReference type="GO" id="GO:0016279">
    <property type="term" value="F:protein-lysine N-methyltransferase activity"/>
    <property type="evidence" value="ECO:0007669"/>
    <property type="project" value="UniProtKB-UniRule"/>
</dbReference>
<dbReference type="OrthoDB" id="407325at2759"/>
<evidence type="ECO:0000313" key="3">
    <source>
        <dbReference type="Proteomes" id="UP000094112"/>
    </source>
</evidence>
<keyword evidence="1" id="KW-0489">Methyltransferase</keyword>
<dbReference type="PANTHER" id="PTHR14614">
    <property type="entry name" value="HEPATOCELLULAR CARCINOMA-ASSOCIATED ANTIGEN"/>
    <property type="match status" value="1"/>
</dbReference>
<dbReference type="InterPro" id="IPR019410">
    <property type="entry name" value="Methyltransf_16"/>
</dbReference>
<dbReference type="Pfam" id="PF10294">
    <property type="entry name" value="Methyltransf_16"/>
    <property type="match status" value="1"/>
</dbReference>
<dbReference type="SUPFAM" id="SSF53335">
    <property type="entry name" value="S-adenosyl-L-methionine-dependent methyltransferases"/>
    <property type="match status" value="1"/>
</dbReference>
<protein>
    <recommendedName>
        <fullName evidence="1">Protein-lysine N-methyltransferase EFM6</fullName>
        <ecNumber evidence="1">2.1.1.-</ecNumber>
    </recommendedName>
    <alternativeName>
        <fullName evidence="1">Elongation factor methyltransferase 6</fullName>
    </alternativeName>
</protein>
<dbReference type="GeneID" id="30199202"/>
<accession>A0A1E3P0X2</accession>
<comment type="function">
    <text evidence="1">S-adenosyl-L-methionine-dependent protein-lysine N-methyltransferase that methylates elongation factor 1-alpha.</text>
</comment>
<dbReference type="AlphaFoldDB" id="A0A1E3P0X2"/>
<evidence type="ECO:0000256" key="1">
    <source>
        <dbReference type="HAMAP-Rule" id="MF_03198"/>
    </source>
</evidence>
<sequence length="240" mass="27166">MAIVESGPQALDPTPELLFWNEFQDFVPSRPVEHLGESDFTFDGRLPEPGLQIYEDGGELGCGGKIWVAGELLSKYLLDKGLNNKKKVVEIGSGTGLVGLTLGLGQRKNDDMEIWITDIDDLVPLMDKNIILNGLEKNVFARALPWGMELPEFAKKDVDVVLAADCVYLEKAFPLLEKTLIDLTTKDTLVLMSYRKRRKADTKFFRKIKKHFDLTEVTDFKDYAIYLKQGVHLFQLVKKN</sequence>
<dbReference type="Proteomes" id="UP000094112">
    <property type="component" value="Unassembled WGS sequence"/>
</dbReference>
<evidence type="ECO:0000313" key="2">
    <source>
        <dbReference type="EMBL" id="ODQ58968.1"/>
    </source>
</evidence>
<gene>
    <name evidence="1" type="primary">EFM6</name>
    <name evidence="2" type="ORF">WICANDRAFT_32409</name>
</gene>
<dbReference type="Gene3D" id="3.40.50.150">
    <property type="entry name" value="Vaccinia Virus protein VP39"/>
    <property type="match status" value="1"/>
</dbReference>
<comment type="similarity">
    <text evidence="1">Belongs to the class I-like SAM-binding methyltransferase superfamily. METTL21 family. EFM6 subfamily.</text>
</comment>
<name>A0A1E3P0X2_WICAA</name>
<keyword evidence="1" id="KW-0963">Cytoplasm</keyword>
<dbReference type="PANTHER" id="PTHR14614:SF152">
    <property type="entry name" value="PROTEIN-LYSINE N-METHYLTRANSFERASE EFM6"/>
    <property type="match status" value="1"/>
</dbReference>
<keyword evidence="1" id="KW-0949">S-adenosyl-L-methionine</keyword>
<dbReference type="GO" id="GO:0032259">
    <property type="term" value="P:methylation"/>
    <property type="evidence" value="ECO:0007669"/>
    <property type="project" value="UniProtKB-KW"/>
</dbReference>